<feature type="transmembrane region" description="Helical" evidence="8">
    <location>
        <begin position="146"/>
        <end position="172"/>
    </location>
</feature>
<evidence type="ECO:0000256" key="5">
    <source>
        <dbReference type="ARBA" id="ARBA00022989"/>
    </source>
</evidence>
<dbReference type="GO" id="GO:0005739">
    <property type="term" value="C:mitochondrion"/>
    <property type="evidence" value="ECO:0007669"/>
    <property type="project" value="GOC"/>
</dbReference>
<dbReference type="CDD" id="cd03499">
    <property type="entry name" value="SQR_TypeC_SdhC"/>
    <property type="match status" value="1"/>
</dbReference>
<dbReference type="GO" id="GO:0006121">
    <property type="term" value="P:mitochondrial electron transport, succinate to ubiquinone"/>
    <property type="evidence" value="ECO:0007669"/>
    <property type="project" value="TreeGrafter"/>
</dbReference>
<comment type="caution">
    <text evidence="9">The sequence shown here is derived from an EMBL/GenBank/DDBJ whole genome shotgun (WGS) entry which is preliminary data.</text>
</comment>
<feature type="transmembrane region" description="Helical" evidence="8">
    <location>
        <begin position="116"/>
        <end position="134"/>
    </location>
</feature>
<dbReference type="GO" id="GO:0006099">
    <property type="term" value="P:tricarboxylic acid cycle"/>
    <property type="evidence" value="ECO:0007669"/>
    <property type="project" value="InterPro"/>
</dbReference>
<keyword evidence="6" id="KW-0408">Iron</keyword>
<evidence type="ECO:0000313" key="10">
    <source>
        <dbReference type="Proteomes" id="UP001353858"/>
    </source>
</evidence>
<dbReference type="InterPro" id="IPR000701">
    <property type="entry name" value="SuccDH_FuR_B_TM-su"/>
</dbReference>
<dbReference type="Proteomes" id="UP001353858">
    <property type="component" value="Unassembled WGS sequence"/>
</dbReference>
<keyword evidence="10" id="KW-1185">Reference proteome</keyword>
<accession>A0AAN7PLM2</accession>
<evidence type="ECO:0000256" key="8">
    <source>
        <dbReference type="SAM" id="Phobius"/>
    </source>
</evidence>
<organism evidence="9 10">
    <name type="scientific">Aquatica leii</name>
    <dbReference type="NCBI Taxonomy" id="1421715"/>
    <lineage>
        <taxon>Eukaryota</taxon>
        <taxon>Metazoa</taxon>
        <taxon>Ecdysozoa</taxon>
        <taxon>Arthropoda</taxon>
        <taxon>Hexapoda</taxon>
        <taxon>Insecta</taxon>
        <taxon>Pterygota</taxon>
        <taxon>Neoptera</taxon>
        <taxon>Endopterygota</taxon>
        <taxon>Coleoptera</taxon>
        <taxon>Polyphaga</taxon>
        <taxon>Elateriformia</taxon>
        <taxon>Elateroidea</taxon>
        <taxon>Lampyridae</taxon>
        <taxon>Luciolinae</taxon>
        <taxon>Aquatica</taxon>
    </lineage>
</organism>
<dbReference type="GO" id="GO:0009055">
    <property type="term" value="F:electron transfer activity"/>
    <property type="evidence" value="ECO:0007669"/>
    <property type="project" value="InterPro"/>
</dbReference>
<sequence>MSAVCRLLNHKLPAHLRSYKTPNFLQLARHVTLKPIAQPKIDEDFDAHNMKLNRPQSPHLSIYAVELHSTLSITHRFTGAALTAYAVALSTSALVLPHKVSYYLEALQAAHINPTLLLAVKFVLAFPFTYHFFNGMRHLIWDTGKFLTISAVYKTGYIMLACTFLTTLGLLYI</sequence>
<dbReference type="PANTHER" id="PTHR10978:SF5">
    <property type="entry name" value="SUCCINATE DEHYDROGENASE CYTOCHROME B560 SUBUNIT, MITOCHONDRIAL"/>
    <property type="match status" value="1"/>
</dbReference>
<dbReference type="GO" id="GO:0046872">
    <property type="term" value="F:metal ion binding"/>
    <property type="evidence" value="ECO:0007669"/>
    <property type="project" value="UniProtKB-KW"/>
</dbReference>
<keyword evidence="2" id="KW-0349">Heme</keyword>
<dbReference type="InterPro" id="IPR034804">
    <property type="entry name" value="SQR/QFR_C/D"/>
</dbReference>
<dbReference type="PANTHER" id="PTHR10978">
    <property type="entry name" value="SUCCINATE DEHYDROGENASE CYTOCHROME B560 SUBUNIT"/>
    <property type="match status" value="1"/>
</dbReference>
<name>A0AAN7PLM2_9COLE</name>
<dbReference type="InterPro" id="IPR014314">
    <property type="entry name" value="Succ_DH_cytb556"/>
</dbReference>
<dbReference type="SUPFAM" id="SSF81343">
    <property type="entry name" value="Fumarate reductase respiratory complex transmembrane subunits"/>
    <property type="match status" value="1"/>
</dbReference>
<dbReference type="NCBIfam" id="TIGR02970">
    <property type="entry name" value="succ_dehyd_cytB"/>
    <property type="match status" value="1"/>
</dbReference>
<protein>
    <recommendedName>
        <fullName evidence="11">Succinate dehydrogenase cytochrome b560 subunit, mitochondrial</fullName>
    </recommendedName>
</protein>
<gene>
    <name evidence="9" type="ORF">RN001_006930</name>
</gene>
<feature type="transmembrane region" description="Helical" evidence="8">
    <location>
        <begin position="77"/>
        <end position="96"/>
    </location>
</feature>
<evidence type="ECO:0000256" key="7">
    <source>
        <dbReference type="ARBA" id="ARBA00023136"/>
    </source>
</evidence>
<evidence type="ECO:0008006" key="11">
    <source>
        <dbReference type="Google" id="ProtNLM"/>
    </source>
</evidence>
<dbReference type="InterPro" id="IPR018495">
    <property type="entry name" value="Succ_DH_cyt_bsu_CS"/>
</dbReference>
<evidence type="ECO:0000256" key="3">
    <source>
        <dbReference type="ARBA" id="ARBA00022692"/>
    </source>
</evidence>
<evidence type="ECO:0000256" key="6">
    <source>
        <dbReference type="ARBA" id="ARBA00023004"/>
    </source>
</evidence>
<evidence type="ECO:0000256" key="2">
    <source>
        <dbReference type="ARBA" id="ARBA00022617"/>
    </source>
</evidence>
<dbReference type="GO" id="GO:0016020">
    <property type="term" value="C:membrane"/>
    <property type="evidence" value="ECO:0007669"/>
    <property type="project" value="UniProtKB-SubCell"/>
</dbReference>
<dbReference type="AlphaFoldDB" id="A0AAN7PLM2"/>
<keyword evidence="7 8" id="KW-0472">Membrane</keyword>
<dbReference type="Pfam" id="PF01127">
    <property type="entry name" value="Sdh_cyt"/>
    <property type="match status" value="1"/>
</dbReference>
<dbReference type="Gene3D" id="1.20.1300.10">
    <property type="entry name" value="Fumarate reductase/succinate dehydrogenase, transmembrane subunit"/>
    <property type="match status" value="1"/>
</dbReference>
<reference evidence="10" key="1">
    <citation type="submission" date="2023-01" db="EMBL/GenBank/DDBJ databases">
        <title>Key to firefly adult light organ development and bioluminescence: homeobox transcription factors regulate luciferase expression and transportation to peroxisome.</title>
        <authorList>
            <person name="Fu X."/>
        </authorList>
    </citation>
    <scope>NUCLEOTIDE SEQUENCE [LARGE SCALE GENOMIC DNA]</scope>
</reference>
<comment type="subcellular location">
    <subcellularLocation>
        <location evidence="1">Membrane</location>
        <topology evidence="1">Multi-pass membrane protein</topology>
    </subcellularLocation>
</comment>
<keyword evidence="4" id="KW-0479">Metal-binding</keyword>
<keyword evidence="5 8" id="KW-1133">Transmembrane helix</keyword>
<dbReference type="PROSITE" id="PS01001">
    <property type="entry name" value="SDH_CYT_2"/>
    <property type="match status" value="1"/>
</dbReference>
<evidence type="ECO:0000256" key="4">
    <source>
        <dbReference type="ARBA" id="ARBA00022723"/>
    </source>
</evidence>
<proteinExistence type="predicted"/>
<evidence type="ECO:0000313" key="9">
    <source>
        <dbReference type="EMBL" id="KAK4883611.1"/>
    </source>
</evidence>
<keyword evidence="3 8" id="KW-0812">Transmembrane</keyword>
<dbReference type="EMBL" id="JARPUR010000002">
    <property type="protein sequence ID" value="KAK4883611.1"/>
    <property type="molecule type" value="Genomic_DNA"/>
</dbReference>
<evidence type="ECO:0000256" key="1">
    <source>
        <dbReference type="ARBA" id="ARBA00004141"/>
    </source>
</evidence>